<feature type="transmembrane region" description="Helical" evidence="8">
    <location>
        <begin position="121"/>
        <end position="142"/>
    </location>
</feature>
<feature type="transmembrane region" description="Helical" evidence="8">
    <location>
        <begin position="63"/>
        <end position="84"/>
    </location>
</feature>
<feature type="transmembrane region" description="Helical" evidence="8">
    <location>
        <begin position="264"/>
        <end position="286"/>
    </location>
</feature>
<dbReference type="InterPro" id="IPR005828">
    <property type="entry name" value="MFS_sugar_transport-like"/>
</dbReference>
<reference evidence="11" key="1">
    <citation type="journal article" date="2019" name="Int. J. Syst. Evol. Microbiol.">
        <title>The Global Catalogue of Microorganisms (GCM) 10K type strain sequencing project: providing services to taxonomists for standard genome sequencing and annotation.</title>
        <authorList>
            <consortium name="The Broad Institute Genomics Platform"/>
            <consortium name="The Broad Institute Genome Sequencing Center for Infectious Disease"/>
            <person name="Wu L."/>
            <person name="Ma J."/>
        </authorList>
    </citation>
    <scope>NUCLEOTIDE SEQUENCE [LARGE SCALE GENOMIC DNA]</scope>
    <source>
        <strain evidence="11">KLKA75</strain>
    </source>
</reference>
<keyword evidence="4 8" id="KW-0812">Transmembrane</keyword>
<proteinExistence type="inferred from homology"/>
<feature type="domain" description="Major facilitator superfamily (MFS) profile" evidence="9">
    <location>
        <begin position="30"/>
        <end position="451"/>
    </location>
</feature>
<accession>A0ABV9UCC2</accession>
<feature type="transmembrane region" description="Helical" evidence="8">
    <location>
        <begin position="27"/>
        <end position="43"/>
    </location>
</feature>
<comment type="caution">
    <text evidence="10">The sequence shown here is derived from an EMBL/GenBank/DDBJ whole genome shotgun (WGS) entry which is preliminary data.</text>
</comment>
<dbReference type="SUPFAM" id="SSF103473">
    <property type="entry name" value="MFS general substrate transporter"/>
    <property type="match status" value="1"/>
</dbReference>
<dbReference type="PROSITE" id="PS00216">
    <property type="entry name" value="SUGAR_TRANSPORT_1"/>
    <property type="match status" value="1"/>
</dbReference>
<keyword evidence="5 8" id="KW-1133">Transmembrane helix</keyword>
<evidence type="ECO:0000256" key="4">
    <source>
        <dbReference type="ARBA" id="ARBA00022692"/>
    </source>
</evidence>
<feature type="transmembrane region" description="Helical" evidence="8">
    <location>
        <begin position="331"/>
        <end position="350"/>
    </location>
</feature>
<dbReference type="Gene3D" id="1.20.1250.20">
    <property type="entry name" value="MFS general substrate transporter like domains"/>
    <property type="match status" value="1"/>
</dbReference>
<keyword evidence="3 7" id="KW-0813">Transport</keyword>
<gene>
    <name evidence="10" type="ORF">ACFPCY_35730</name>
</gene>
<dbReference type="PANTHER" id="PTHR48020">
    <property type="entry name" value="PROTON MYO-INOSITOL COTRANSPORTER"/>
    <property type="match status" value="1"/>
</dbReference>
<evidence type="ECO:0000256" key="5">
    <source>
        <dbReference type="ARBA" id="ARBA00022989"/>
    </source>
</evidence>
<dbReference type="InterPro" id="IPR050814">
    <property type="entry name" value="Myo-inositol_Transporter"/>
</dbReference>
<evidence type="ECO:0000259" key="9">
    <source>
        <dbReference type="PROSITE" id="PS50850"/>
    </source>
</evidence>
<feature type="transmembrane region" description="Helical" evidence="8">
    <location>
        <begin position="397"/>
        <end position="417"/>
    </location>
</feature>
<dbReference type="EMBL" id="JBHSIT010000013">
    <property type="protein sequence ID" value="MFC4912697.1"/>
    <property type="molecule type" value="Genomic_DNA"/>
</dbReference>
<evidence type="ECO:0000256" key="3">
    <source>
        <dbReference type="ARBA" id="ARBA00022448"/>
    </source>
</evidence>
<evidence type="ECO:0000256" key="1">
    <source>
        <dbReference type="ARBA" id="ARBA00004651"/>
    </source>
</evidence>
<dbReference type="NCBIfam" id="TIGR00879">
    <property type="entry name" value="SP"/>
    <property type="match status" value="1"/>
</dbReference>
<keyword evidence="6 8" id="KW-0472">Membrane</keyword>
<evidence type="ECO:0000313" key="10">
    <source>
        <dbReference type="EMBL" id="MFC4912697.1"/>
    </source>
</evidence>
<feature type="transmembrane region" description="Helical" evidence="8">
    <location>
        <begin position="429"/>
        <end position="447"/>
    </location>
</feature>
<organism evidence="10 11">
    <name type="scientific">Actinomadura gamaensis</name>
    <dbReference type="NCBI Taxonomy" id="1763541"/>
    <lineage>
        <taxon>Bacteria</taxon>
        <taxon>Bacillati</taxon>
        <taxon>Actinomycetota</taxon>
        <taxon>Actinomycetes</taxon>
        <taxon>Streptosporangiales</taxon>
        <taxon>Thermomonosporaceae</taxon>
        <taxon>Actinomadura</taxon>
    </lineage>
</organism>
<feature type="transmembrane region" description="Helical" evidence="8">
    <location>
        <begin position="301"/>
        <end position="319"/>
    </location>
</feature>
<dbReference type="RefSeq" id="WP_378262870.1">
    <property type="nucleotide sequence ID" value="NZ_JBHSIT010000013.1"/>
</dbReference>
<evidence type="ECO:0000256" key="2">
    <source>
        <dbReference type="ARBA" id="ARBA00010992"/>
    </source>
</evidence>
<evidence type="ECO:0000313" key="11">
    <source>
        <dbReference type="Proteomes" id="UP001595872"/>
    </source>
</evidence>
<feature type="transmembrane region" description="Helical" evidence="8">
    <location>
        <begin position="184"/>
        <end position="203"/>
    </location>
</feature>
<protein>
    <submittedName>
        <fullName evidence="10">Sugar porter family MFS transporter</fullName>
    </submittedName>
</protein>
<feature type="transmembrane region" description="Helical" evidence="8">
    <location>
        <begin position="362"/>
        <end position="385"/>
    </location>
</feature>
<feature type="transmembrane region" description="Helical" evidence="8">
    <location>
        <begin position="96"/>
        <end position="115"/>
    </location>
</feature>
<dbReference type="PROSITE" id="PS50850">
    <property type="entry name" value="MFS"/>
    <property type="match status" value="1"/>
</dbReference>
<sequence length="476" mass="50524">MTHGFATAPVTHGPELGELPLHSKRRLVLWTFCAALGGWLFGYDTGVVSGAMLFIRRDFHLNSFMQGAVVSVLLLSAAVTAPLAGRVADRIGRRKALLLVAAIFVVGLVVAAVAPDVGTLLAARFILGFGVGGASALVPVYLSEMAPTKVRGTMVSTNQLMVTIGLLSSYIVDLLLSGSANWRGMFAFGLVGAVLMLAGMAVAPETPAWLERHGQDGPARSVIARYTPPDQVDSVIRGYGGAREEKGAALSIKEMFTSPAVRPALLIGLALAALQQFCGINTIMYYAPTIMQKTGLNASNALIYSIIIGAINLVVTLIAMRLTDTAGRRRLLIVSLSLMMLATVPMGLAFTALSGTASSVTALLSTLGYIMAFAVGLGPVFWLLNSEIYPPRARAEAASLATMVNWLSNFVVSQAFLPLSNALGQGPTFWVFGVICVLALAYVIARVPETKNRTFQQIDAEIRGMRHQDTRAGQRA</sequence>
<dbReference type="InterPro" id="IPR003663">
    <property type="entry name" value="Sugar/inositol_transpt"/>
</dbReference>
<dbReference type="Pfam" id="PF00083">
    <property type="entry name" value="Sugar_tr"/>
    <property type="match status" value="1"/>
</dbReference>
<evidence type="ECO:0000256" key="6">
    <source>
        <dbReference type="ARBA" id="ARBA00023136"/>
    </source>
</evidence>
<dbReference type="InterPro" id="IPR036259">
    <property type="entry name" value="MFS_trans_sf"/>
</dbReference>
<dbReference type="InterPro" id="IPR005829">
    <property type="entry name" value="Sugar_transporter_CS"/>
</dbReference>
<feature type="transmembrane region" description="Helical" evidence="8">
    <location>
        <begin position="154"/>
        <end position="172"/>
    </location>
</feature>
<dbReference type="PRINTS" id="PR00171">
    <property type="entry name" value="SUGRTRNSPORT"/>
</dbReference>
<dbReference type="Proteomes" id="UP001595872">
    <property type="component" value="Unassembled WGS sequence"/>
</dbReference>
<comment type="similarity">
    <text evidence="2 7">Belongs to the major facilitator superfamily. Sugar transporter (TC 2.A.1.1) family.</text>
</comment>
<name>A0ABV9UCC2_9ACTN</name>
<keyword evidence="11" id="KW-1185">Reference proteome</keyword>
<comment type="subcellular location">
    <subcellularLocation>
        <location evidence="1">Cell membrane</location>
        <topology evidence="1">Multi-pass membrane protein</topology>
    </subcellularLocation>
</comment>
<evidence type="ECO:0000256" key="8">
    <source>
        <dbReference type="SAM" id="Phobius"/>
    </source>
</evidence>
<dbReference type="PANTHER" id="PTHR48020:SF12">
    <property type="entry name" value="PROTON MYO-INOSITOL COTRANSPORTER"/>
    <property type="match status" value="1"/>
</dbReference>
<dbReference type="PROSITE" id="PS00217">
    <property type="entry name" value="SUGAR_TRANSPORT_2"/>
    <property type="match status" value="1"/>
</dbReference>
<evidence type="ECO:0000256" key="7">
    <source>
        <dbReference type="RuleBase" id="RU003346"/>
    </source>
</evidence>
<dbReference type="InterPro" id="IPR020846">
    <property type="entry name" value="MFS_dom"/>
</dbReference>